<dbReference type="GO" id="GO:0006401">
    <property type="term" value="P:RNA catabolic process"/>
    <property type="evidence" value="ECO:0007669"/>
    <property type="project" value="InterPro"/>
</dbReference>
<reference evidence="2" key="1">
    <citation type="submission" date="2019-10" db="EMBL/GenBank/DDBJ databases">
        <authorList>
            <person name="Nor Muhammad N."/>
        </authorList>
    </citation>
    <scope>NUCLEOTIDE SEQUENCE</scope>
</reference>
<feature type="region of interest" description="Disordered" evidence="1">
    <location>
        <begin position="1"/>
        <end position="79"/>
    </location>
</feature>
<organism evidence="2">
    <name type="scientific">Ganoderma boninense</name>
    <dbReference type="NCBI Taxonomy" id="34458"/>
    <lineage>
        <taxon>Eukaryota</taxon>
        <taxon>Fungi</taxon>
        <taxon>Dikarya</taxon>
        <taxon>Basidiomycota</taxon>
        <taxon>Agaricomycotina</taxon>
        <taxon>Agaricomycetes</taxon>
        <taxon>Polyporales</taxon>
        <taxon>Polyporaceae</taxon>
        <taxon>Ganoderma</taxon>
    </lineage>
</organism>
<evidence type="ECO:0000313" key="2">
    <source>
        <dbReference type="EMBL" id="VWP02244.1"/>
    </source>
</evidence>
<protein>
    <submittedName>
        <fullName evidence="2">Uncharacterized protein</fullName>
    </submittedName>
</protein>
<dbReference type="PANTHER" id="PTHR47204:SF1">
    <property type="entry name" value="RIBONUCLEASE H2 SUBUNIT C"/>
    <property type="match status" value="1"/>
</dbReference>
<proteinExistence type="predicted"/>
<dbReference type="Pfam" id="PF08615">
    <property type="entry name" value="RNase_H2_suC"/>
    <property type="match status" value="1"/>
</dbReference>
<accession>A0A5K1K7Q6</accession>
<name>A0A5K1K7Q6_9APHY</name>
<sequence length="248" mass="26615">MSVASPSVKMALPDQPLSSSTPHLMPFHTHIGTTYGRDERPPPTPLPLSESQESTDSQSTLVDASSSSNPSSSSVATLASTSTLMDVDGDADVGHNNTARLPTADSSHFAASFRGRAMHGVEVDLPEGYAGLVLRSPPGLQEGKSAAFGAKPHKEERNPKSKGRTTRRSKRAPEPEVVEVEGEHEHEGGDGSAPLEEGATRLLQPISTFSSFVLWHPDVAVDEARDEYLRSLTEWTRLAAEIHRAEDC</sequence>
<gene>
    <name evidence="2" type="primary">I1RV69</name>
</gene>
<dbReference type="AlphaFoldDB" id="A0A5K1K7Q6"/>
<dbReference type="PANTHER" id="PTHR47204">
    <property type="entry name" value="OS02G0168900 PROTEIN"/>
    <property type="match status" value="1"/>
</dbReference>
<feature type="compositionally biased region" description="Basic residues" evidence="1">
    <location>
        <begin position="160"/>
        <end position="170"/>
    </location>
</feature>
<evidence type="ECO:0000256" key="1">
    <source>
        <dbReference type="SAM" id="MobiDB-lite"/>
    </source>
</evidence>
<dbReference type="GO" id="GO:0032299">
    <property type="term" value="C:ribonuclease H2 complex"/>
    <property type="evidence" value="ECO:0007669"/>
    <property type="project" value="InterPro"/>
</dbReference>
<feature type="region of interest" description="Disordered" evidence="1">
    <location>
        <begin position="140"/>
        <end position="196"/>
    </location>
</feature>
<dbReference type="Gene3D" id="2.40.128.680">
    <property type="match status" value="1"/>
</dbReference>
<dbReference type="InterPro" id="IPR013924">
    <property type="entry name" value="RNase_H2_suC"/>
</dbReference>
<dbReference type="EMBL" id="LR730053">
    <property type="protein sequence ID" value="VWP02244.1"/>
    <property type="molecule type" value="Genomic_DNA"/>
</dbReference>
<feature type="compositionally biased region" description="Low complexity" evidence="1">
    <location>
        <begin position="48"/>
        <end position="79"/>
    </location>
</feature>